<dbReference type="GO" id="GO:0004843">
    <property type="term" value="F:cysteine-type deubiquitinase activity"/>
    <property type="evidence" value="ECO:0007669"/>
    <property type="project" value="InterPro"/>
</dbReference>
<evidence type="ECO:0000256" key="2">
    <source>
        <dbReference type="ARBA" id="ARBA00022771"/>
    </source>
</evidence>
<accession>A0A485LHZ3</accession>
<organism evidence="12 13">
    <name type="scientific">Aphanomyces stellatus</name>
    <dbReference type="NCBI Taxonomy" id="120398"/>
    <lineage>
        <taxon>Eukaryota</taxon>
        <taxon>Sar</taxon>
        <taxon>Stramenopiles</taxon>
        <taxon>Oomycota</taxon>
        <taxon>Saprolegniomycetes</taxon>
        <taxon>Saprolegniales</taxon>
        <taxon>Verrucalvaceae</taxon>
        <taxon>Aphanomyces</taxon>
    </lineage>
</organism>
<feature type="region of interest" description="Disordered" evidence="7">
    <location>
        <begin position="895"/>
        <end position="929"/>
    </location>
</feature>
<dbReference type="PROSITE" id="PS50235">
    <property type="entry name" value="USP_3"/>
    <property type="match status" value="1"/>
</dbReference>
<dbReference type="PROSITE" id="PS50103">
    <property type="entry name" value="ZF_C3H1"/>
    <property type="match status" value="1"/>
</dbReference>
<dbReference type="SMART" id="SM00343">
    <property type="entry name" value="ZnF_C2HC"/>
    <property type="match status" value="1"/>
</dbReference>
<feature type="domain" description="CCHC-type" evidence="9">
    <location>
        <begin position="186"/>
        <end position="201"/>
    </location>
</feature>
<feature type="region of interest" description="Disordered" evidence="7">
    <location>
        <begin position="398"/>
        <end position="457"/>
    </location>
</feature>
<evidence type="ECO:0000256" key="3">
    <source>
        <dbReference type="ARBA" id="ARBA00022786"/>
    </source>
</evidence>
<dbReference type="GO" id="GO:0003676">
    <property type="term" value="F:nucleic acid binding"/>
    <property type="evidence" value="ECO:0007669"/>
    <property type="project" value="InterPro"/>
</dbReference>
<evidence type="ECO:0000256" key="6">
    <source>
        <dbReference type="PROSITE-ProRule" id="PRU00723"/>
    </source>
</evidence>
<feature type="compositionally biased region" description="Low complexity" evidence="7">
    <location>
        <begin position="477"/>
        <end position="486"/>
    </location>
</feature>
<gene>
    <name evidence="12" type="primary">Aste57867_21603</name>
    <name evidence="11" type="ORF">As57867_021534</name>
    <name evidence="12" type="ORF">ASTE57867_21603</name>
</gene>
<feature type="compositionally biased region" description="Basic and acidic residues" evidence="7">
    <location>
        <begin position="141"/>
        <end position="155"/>
    </location>
</feature>
<protein>
    <submittedName>
        <fullName evidence="12">Aste57867_21603 protein</fullName>
    </submittedName>
</protein>
<feature type="compositionally biased region" description="Low complexity" evidence="7">
    <location>
        <begin position="524"/>
        <end position="534"/>
    </location>
</feature>
<keyword evidence="4" id="KW-0378">Hydrolase</keyword>
<feature type="zinc finger region" description="C3H1-type" evidence="6">
    <location>
        <begin position="214"/>
        <end position="241"/>
    </location>
</feature>
<proteinExistence type="predicted"/>
<dbReference type="SMART" id="SM00356">
    <property type="entry name" value="ZnF_C3H1"/>
    <property type="match status" value="1"/>
</dbReference>
<reference evidence="11" key="2">
    <citation type="submission" date="2019-06" db="EMBL/GenBank/DDBJ databases">
        <title>Genomics analysis of Aphanomyces spp. identifies a new class of oomycete effector associated with host adaptation.</title>
        <authorList>
            <person name="Gaulin E."/>
        </authorList>
    </citation>
    <scope>NUCLEOTIDE SEQUENCE</scope>
    <source>
        <strain evidence="11">CBS 578.67</strain>
    </source>
</reference>
<keyword evidence="13" id="KW-1185">Reference proteome</keyword>
<dbReference type="GO" id="GO:0008270">
    <property type="term" value="F:zinc ion binding"/>
    <property type="evidence" value="ECO:0007669"/>
    <property type="project" value="UniProtKB-KW"/>
</dbReference>
<feature type="region of interest" description="Disordered" evidence="7">
    <location>
        <begin position="131"/>
        <end position="176"/>
    </location>
</feature>
<dbReference type="EMBL" id="CAADRA010007009">
    <property type="protein sequence ID" value="VFT98273.1"/>
    <property type="molecule type" value="Genomic_DNA"/>
</dbReference>
<dbReference type="OrthoDB" id="205782at2759"/>
<feature type="domain" description="C3H1-type" evidence="8">
    <location>
        <begin position="214"/>
        <end position="241"/>
    </location>
</feature>
<evidence type="ECO:0000256" key="7">
    <source>
        <dbReference type="SAM" id="MobiDB-lite"/>
    </source>
</evidence>
<evidence type="ECO:0000313" key="12">
    <source>
        <dbReference type="EMBL" id="VFT98273.1"/>
    </source>
</evidence>
<reference evidence="12 13" key="1">
    <citation type="submission" date="2019-03" db="EMBL/GenBank/DDBJ databases">
        <authorList>
            <person name="Gaulin E."/>
            <person name="Dumas B."/>
        </authorList>
    </citation>
    <scope>NUCLEOTIDE SEQUENCE [LARGE SCALE GENOMIC DNA]</scope>
    <source>
        <strain evidence="12">CBS 568.67</strain>
    </source>
</reference>
<name>A0A485LHZ3_9STRA</name>
<evidence type="ECO:0000256" key="5">
    <source>
        <dbReference type="ARBA" id="ARBA00022833"/>
    </source>
</evidence>
<dbReference type="PANTHER" id="PTHR22975">
    <property type="entry name" value="UBIQUITIN SPECIFIC PROTEINASE"/>
    <property type="match status" value="1"/>
</dbReference>
<dbReference type="InterPro" id="IPR036855">
    <property type="entry name" value="Znf_CCCH_sf"/>
</dbReference>
<dbReference type="CDD" id="cd02257">
    <property type="entry name" value="Peptidase_C19"/>
    <property type="match status" value="1"/>
</dbReference>
<dbReference type="InterPro" id="IPR028889">
    <property type="entry name" value="USP"/>
</dbReference>
<evidence type="ECO:0000313" key="13">
    <source>
        <dbReference type="Proteomes" id="UP000332933"/>
    </source>
</evidence>
<keyword evidence="2 6" id="KW-0863">Zinc-finger</keyword>
<feature type="region of interest" description="Disordered" evidence="7">
    <location>
        <begin position="467"/>
        <end position="486"/>
    </location>
</feature>
<dbReference type="GO" id="GO:0016579">
    <property type="term" value="P:protein deubiquitination"/>
    <property type="evidence" value="ECO:0007669"/>
    <property type="project" value="InterPro"/>
</dbReference>
<dbReference type="InterPro" id="IPR001878">
    <property type="entry name" value="Znf_CCHC"/>
</dbReference>
<dbReference type="AlphaFoldDB" id="A0A485LHZ3"/>
<dbReference type="Pfam" id="PF00443">
    <property type="entry name" value="UCH"/>
    <property type="match status" value="1"/>
</dbReference>
<dbReference type="InterPro" id="IPR000571">
    <property type="entry name" value="Znf_CCCH"/>
</dbReference>
<dbReference type="SUPFAM" id="SSF54001">
    <property type="entry name" value="Cysteine proteinases"/>
    <property type="match status" value="1"/>
</dbReference>
<dbReference type="EMBL" id="VJMH01006983">
    <property type="protein sequence ID" value="KAF0686598.1"/>
    <property type="molecule type" value="Genomic_DNA"/>
</dbReference>
<evidence type="ECO:0000256" key="4">
    <source>
        <dbReference type="ARBA" id="ARBA00022801"/>
    </source>
</evidence>
<evidence type="ECO:0000259" key="10">
    <source>
        <dbReference type="PROSITE" id="PS50235"/>
    </source>
</evidence>
<keyword evidence="1 6" id="KW-0479">Metal-binding</keyword>
<dbReference type="Gene3D" id="3.90.70.10">
    <property type="entry name" value="Cysteine proteinases"/>
    <property type="match status" value="1"/>
</dbReference>
<evidence type="ECO:0000313" key="11">
    <source>
        <dbReference type="EMBL" id="KAF0686598.1"/>
    </source>
</evidence>
<dbReference type="InterPro" id="IPR052398">
    <property type="entry name" value="Ubiquitin_hydrolase_53/54"/>
</dbReference>
<evidence type="ECO:0000259" key="8">
    <source>
        <dbReference type="PROSITE" id="PS50103"/>
    </source>
</evidence>
<dbReference type="InterPro" id="IPR038765">
    <property type="entry name" value="Papain-like_cys_pep_sf"/>
</dbReference>
<keyword evidence="5 6" id="KW-0862">Zinc</keyword>
<dbReference type="InterPro" id="IPR001394">
    <property type="entry name" value="Peptidase_C19_UCH"/>
</dbReference>
<dbReference type="PANTHER" id="PTHR22975:SF9">
    <property type="entry name" value="ECHINUS SPLICE FORM 3"/>
    <property type="match status" value="1"/>
</dbReference>
<feature type="domain" description="USP" evidence="10">
    <location>
        <begin position="542"/>
        <end position="867"/>
    </location>
</feature>
<feature type="region of interest" description="Disordered" evidence="7">
    <location>
        <begin position="1"/>
        <end position="73"/>
    </location>
</feature>
<evidence type="ECO:0000256" key="1">
    <source>
        <dbReference type="ARBA" id="ARBA00022723"/>
    </source>
</evidence>
<keyword evidence="3" id="KW-0833">Ubl conjugation pathway</keyword>
<dbReference type="Gene3D" id="4.10.1000.10">
    <property type="entry name" value="Zinc finger, CCCH-type"/>
    <property type="match status" value="1"/>
</dbReference>
<sequence>MEQPLDGGAASSKHAPTASAHAYYQGGPRNSSMKPQPVAMHGYYQPEENGVGGATGKYQSPRNHHGNPNNGHVKPMKAPNAYYGNMQHMQPPPYNPAMMHMNGRYYNPHIINPPLPPLPPTNPAPIVAPSNPPINPAYEKSSPDEQHEVNQESHVYHPYPQHPAPQYHHHHQHQHPGTYNNMDGVKCHRCGEKGHIAPACPTKPQRHHGGGYTKHQPRVCKYWLNGHCQKGEDCLFVHGMLPDPHMMYAPPMHMMPMQQQQYKGPPQPYPMDPAAYYGPPVPQPPVYIGGYDTSGSSPAATLSPATSNKTAVSPHGDLSYEYQNGTDMYNAPQQPLQQGYPVPYYPQPVQYDGYGYGGGYGNAPSNPPPRQYQQQNYVHPKMYQGNYYNSPQQHHAVYGHHQQAPRNGAYHGGAPHYSRTSTPEPHHHHPAEETMEPHEQEVKQQPVQTKPTFAAAAAAAIPAAEKVEDAVHASEPTSSKTVSASASTASLQLDALTLADPTPAVPKASPTDAAKPKKKKKNKQQLQAAAIDNAAAAPVSEKGLRNDTGENNCFLNVVVQALFHLQTFQEAFATATSHTCAGDGRCVYCALTSVFARLAAGGGDMAPASSESLRKVLSAISTSPLPEERYKTGSMDDAAEAHETIVRSLHESFAVSSATQAPCTCVVHDVFGLWVGEEAVCKQCGTAMETEPYDAMVLHVATEAMKVELSKTKGAIPFDALLASVWAVAGSAKKCTSCRHDKVYESRLQLKQVPRMFTLGLTWKTNPANMATLKVIVAAIEPTMHLARVFPNLVADGLVVDDGTARLLGMYCFFGHHYMAFIYKEATHEWLSFNDTVVKRVGSLWSDVQKACVENHYQPYVLFYDVVQPAKKESVLQFTIGDFVMSVASEVDQENWRATDETGMPPPPTNNQIAAGGAATEPPIRSAHK</sequence>
<dbReference type="PROSITE" id="PS50158">
    <property type="entry name" value="ZF_CCHC"/>
    <property type="match status" value="1"/>
</dbReference>
<feature type="region of interest" description="Disordered" evidence="7">
    <location>
        <begin position="499"/>
        <end position="534"/>
    </location>
</feature>
<evidence type="ECO:0000259" key="9">
    <source>
        <dbReference type="PROSITE" id="PS50158"/>
    </source>
</evidence>
<feature type="compositionally biased region" description="Basic and acidic residues" evidence="7">
    <location>
        <begin position="430"/>
        <end position="442"/>
    </location>
</feature>
<dbReference type="Proteomes" id="UP000332933">
    <property type="component" value="Unassembled WGS sequence"/>
</dbReference>
<dbReference type="Gene3D" id="4.10.60.10">
    <property type="entry name" value="Zinc finger, CCHC-type"/>
    <property type="match status" value="1"/>
</dbReference>
<dbReference type="SUPFAM" id="SSF90229">
    <property type="entry name" value="CCCH zinc finger"/>
    <property type="match status" value="1"/>
</dbReference>